<gene>
    <name evidence="3" type="ORF">Adt_32947</name>
</gene>
<proteinExistence type="predicted"/>
<comment type="caution">
    <text evidence="3">The sequence shown here is derived from an EMBL/GenBank/DDBJ whole genome shotgun (WGS) entry which is preliminary data.</text>
</comment>
<sequence length="164" mass="18458">MEVPPTIPTGPEAPDMSGDQVPPVQSPHETELVAEGHGGGETTVEQSRIPINQELPQLRRSERVIRRPSRKLEGAMDSEMKSMYTNSVWELVDVPNEVKPVGCKWIYKRKRGVDGKVETFKARLVAKGFTQREGIDYEETFSSVAMFKSIRILLSIAAHFDYEV</sequence>
<evidence type="ECO:0000313" key="3">
    <source>
        <dbReference type="EMBL" id="KAL2479981.1"/>
    </source>
</evidence>
<accession>A0ABD1QXJ1</accession>
<dbReference type="Proteomes" id="UP001604336">
    <property type="component" value="Unassembled WGS sequence"/>
</dbReference>
<feature type="domain" description="Reverse transcriptase Ty1/copia-type" evidence="2">
    <location>
        <begin position="86"/>
        <end position="162"/>
    </location>
</feature>
<dbReference type="EMBL" id="JBFOLK010000010">
    <property type="protein sequence ID" value="KAL2479981.1"/>
    <property type="molecule type" value="Genomic_DNA"/>
</dbReference>
<dbReference type="InterPro" id="IPR013103">
    <property type="entry name" value="RVT_2"/>
</dbReference>
<evidence type="ECO:0000259" key="2">
    <source>
        <dbReference type="Pfam" id="PF07727"/>
    </source>
</evidence>
<protein>
    <submittedName>
        <fullName evidence="3">Cysteine-rich RLK (RECEPTOR-like protein kinase) 8</fullName>
    </submittedName>
</protein>
<evidence type="ECO:0000256" key="1">
    <source>
        <dbReference type="SAM" id="MobiDB-lite"/>
    </source>
</evidence>
<feature type="region of interest" description="Disordered" evidence="1">
    <location>
        <begin position="1"/>
        <end position="44"/>
    </location>
</feature>
<keyword evidence="4" id="KW-1185">Reference proteome</keyword>
<evidence type="ECO:0000313" key="4">
    <source>
        <dbReference type="Proteomes" id="UP001604336"/>
    </source>
</evidence>
<reference evidence="4" key="1">
    <citation type="submission" date="2024-07" db="EMBL/GenBank/DDBJ databases">
        <title>Two chromosome-level genome assemblies of Korean endemic species Abeliophyllum distichum and Forsythia ovata (Oleaceae).</title>
        <authorList>
            <person name="Jang H."/>
        </authorList>
    </citation>
    <scope>NUCLEOTIDE SEQUENCE [LARGE SCALE GENOMIC DNA]</scope>
</reference>
<organism evidence="3 4">
    <name type="scientific">Abeliophyllum distichum</name>
    <dbReference type="NCBI Taxonomy" id="126358"/>
    <lineage>
        <taxon>Eukaryota</taxon>
        <taxon>Viridiplantae</taxon>
        <taxon>Streptophyta</taxon>
        <taxon>Embryophyta</taxon>
        <taxon>Tracheophyta</taxon>
        <taxon>Spermatophyta</taxon>
        <taxon>Magnoliopsida</taxon>
        <taxon>eudicotyledons</taxon>
        <taxon>Gunneridae</taxon>
        <taxon>Pentapetalae</taxon>
        <taxon>asterids</taxon>
        <taxon>lamiids</taxon>
        <taxon>Lamiales</taxon>
        <taxon>Oleaceae</taxon>
        <taxon>Forsythieae</taxon>
        <taxon>Abeliophyllum</taxon>
    </lineage>
</organism>
<dbReference type="AlphaFoldDB" id="A0ABD1QXJ1"/>
<dbReference type="Pfam" id="PF07727">
    <property type="entry name" value="RVT_2"/>
    <property type="match status" value="1"/>
</dbReference>
<name>A0ABD1QXJ1_9LAMI</name>